<dbReference type="KEGG" id="caqu:CAQU_06770"/>
<evidence type="ECO:0000313" key="13">
    <source>
        <dbReference type="Proteomes" id="UP000185478"/>
    </source>
</evidence>
<organism evidence="12 13">
    <name type="scientific">Corynebacterium aquilae DSM 44791</name>
    <dbReference type="NCBI Taxonomy" id="1431546"/>
    <lineage>
        <taxon>Bacteria</taxon>
        <taxon>Bacillati</taxon>
        <taxon>Actinomycetota</taxon>
        <taxon>Actinomycetes</taxon>
        <taxon>Mycobacteriales</taxon>
        <taxon>Corynebacteriaceae</taxon>
        <taxon>Corynebacterium</taxon>
    </lineage>
</organism>
<dbReference type="PROSITE" id="PS50151">
    <property type="entry name" value="UVR"/>
    <property type="match status" value="1"/>
</dbReference>
<name>A0A1L7CG42_9CORY</name>
<proteinExistence type="inferred from homology"/>
<evidence type="ECO:0000256" key="4">
    <source>
        <dbReference type="ARBA" id="ARBA00022881"/>
    </source>
</evidence>
<dbReference type="Gene3D" id="3.30.420.340">
    <property type="entry name" value="UvrC, RNAse H endonuclease domain"/>
    <property type="match status" value="1"/>
</dbReference>
<evidence type="ECO:0000256" key="8">
    <source>
        <dbReference type="SAM" id="MobiDB-lite"/>
    </source>
</evidence>
<comment type="similarity">
    <text evidence="7">Belongs to the UvrC family.</text>
</comment>
<dbReference type="InterPro" id="IPR036876">
    <property type="entry name" value="UVR_dom_sf"/>
</dbReference>
<keyword evidence="1 7" id="KW-0963">Cytoplasm</keyword>
<dbReference type="GO" id="GO:0009380">
    <property type="term" value="C:excinuclease repair complex"/>
    <property type="evidence" value="ECO:0007669"/>
    <property type="project" value="InterPro"/>
</dbReference>
<dbReference type="Pfam" id="PF14520">
    <property type="entry name" value="HHH_5"/>
    <property type="match status" value="1"/>
</dbReference>
<comment type="function">
    <text evidence="7">The UvrABC repair system catalyzes the recognition and processing of DNA lesions. UvrC both incises the 5' and 3' sides of the lesion. The N-terminal half is responsible for the 3' incision and the C-terminal half is responsible for the 5' incision.</text>
</comment>
<dbReference type="InterPro" id="IPR010994">
    <property type="entry name" value="RuvA_2-like"/>
</dbReference>
<dbReference type="GO" id="GO:0006289">
    <property type="term" value="P:nucleotide-excision repair"/>
    <property type="evidence" value="ECO:0007669"/>
    <property type="project" value="UniProtKB-UniRule"/>
</dbReference>
<feature type="domain" description="UvrC family homology region profile" evidence="11">
    <location>
        <begin position="259"/>
        <end position="600"/>
    </location>
</feature>
<dbReference type="GO" id="GO:0009432">
    <property type="term" value="P:SOS response"/>
    <property type="evidence" value="ECO:0007669"/>
    <property type="project" value="UniProtKB-UniRule"/>
</dbReference>
<comment type="subunit">
    <text evidence="7">Interacts with UvrB in an incision complex.</text>
</comment>
<dbReference type="GO" id="GO:0003677">
    <property type="term" value="F:DNA binding"/>
    <property type="evidence" value="ECO:0007669"/>
    <property type="project" value="UniProtKB-UniRule"/>
</dbReference>
<dbReference type="RefSeq" id="WP_075728489.1">
    <property type="nucleotide sequence ID" value="NZ_CP009245.1"/>
</dbReference>
<dbReference type="PROSITE" id="PS50164">
    <property type="entry name" value="GIY_YIG"/>
    <property type="match status" value="1"/>
</dbReference>
<dbReference type="Proteomes" id="UP000185478">
    <property type="component" value="Chromosome"/>
</dbReference>
<dbReference type="SUPFAM" id="SSF47781">
    <property type="entry name" value="RuvA domain 2-like"/>
    <property type="match status" value="1"/>
</dbReference>
<dbReference type="PROSITE" id="PS50165">
    <property type="entry name" value="UVRC"/>
    <property type="match status" value="1"/>
</dbReference>
<feature type="domain" description="UVR" evidence="9">
    <location>
        <begin position="208"/>
        <end position="243"/>
    </location>
</feature>
<dbReference type="Pfam" id="PF08459">
    <property type="entry name" value="UvrC_RNaseH_dom"/>
    <property type="match status" value="1"/>
</dbReference>
<dbReference type="Gene3D" id="1.10.150.20">
    <property type="entry name" value="5' to 3' exonuclease, C-terminal subdomain"/>
    <property type="match status" value="1"/>
</dbReference>
<dbReference type="SMART" id="SM00465">
    <property type="entry name" value="GIYc"/>
    <property type="match status" value="1"/>
</dbReference>
<dbReference type="InterPro" id="IPR000305">
    <property type="entry name" value="GIY-YIG_endonuc"/>
</dbReference>
<dbReference type="GO" id="GO:0009381">
    <property type="term" value="F:excinuclease ABC activity"/>
    <property type="evidence" value="ECO:0007669"/>
    <property type="project" value="UniProtKB-UniRule"/>
</dbReference>
<evidence type="ECO:0000313" key="12">
    <source>
        <dbReference type="EMBL" id="APT84817.1"/>
    </source>
</evidence>
<comment type="subcellular location">
    <subcellularLocation>
        <location evidence="7">Cytoplasm</location>
    </subcellularLocation>
</comment>
<dbReference type="InterPro" id="IPR035901">
    <property type="entry name" value="GIY-YIG_endonuc_sf"/>
</dbReference>
<dbReference type="InterPro" id="IPR001943">
    <property type="entry name" value="UVR_dom"/>
</dbReference>
<keyword evidence="13" id="KW-1185">Reference proteome</keyword>
<evidence type="ECO:0000256" key="2">
    <source>
        <dbReference type="ARBA" id="ARBA00022763"/>
    </source>
</evidence>
<accession>A0A1L7CG42</accession>
<dbReference type="PANTHER" id="PTHR30562">
    <property type="entry name" value="UVRC/OXIDOREDUCTASE"/>
    <property type="match status" value="1"/>
</dbReference>
<dbReference type="OrthoDB" id="9804933at2"/>
<keyword evidence="4 7" id="KW-0267">Excision nuclease</keyword>
<protein>
    <recommendedName>
        <fullName evidence="7">UvrABC system protein C</fullName>
        <shortName evidence="7">Protein UvrC</shortName>
    </recommendedName>
    <alternativeName>
        <fullName evidence="7">Excinuclease ABC subunit C</fullName>
    </alternativeName>
</protein>
<dbReference type="Pfam" id="PF02151">
    <property type="entry name" value="UVR"/>
    <property type="match status" value="1"/>
</dbReference>
<evidence type="ECO:0000256" key="6">
    <source>
        <dbReference type="ARBA" id="ARBA00023236"/>
    </source>
</evidence>
<dbReference type="InterPro" id="IPR001162">
    <property type="entry name" value="UvrC_RNase_H_dom"/>
</dbReference>
<dbReference type="CDD" id="cd10434">
    <property type="entry name" value="GIY-YIG_UvrC_Cho"/>
    <property type="match status" value="1"/>
</dbReference>
<feature type="domain" description="GIY-YIG" evidence="10">
    <location>
        <begin position="16"/>
        <end position="95"/>
    </location>
</feature>
<dbReference type="AlphaFoldDB" id="A0A1L7CG42"/>
<dbReference type="PANTHER" id="PTHR30562:SF1">
    <property type="entry name" value="UVRABC SYSTEM PROTEIN C"/>
    <property type="match status" value="1"/>
</dbReference>
<evidence type="ECO:0000259" key="11">
    <source>
        <dbReference type="PROSITE" id="PS50165"/>
    </source>
</evidence>
<keyword evidence="3 7" id="KW-0228">DNA excision</keyword>
<dbReference type="InterPro" id="IPR038476">
    <property type="entry name" value="UvrC_RNase_H_dom_sf"/>
</dbReference>
<evidence type="ECO:0000256" key="7">
    <source>
        <dbReference type="HAMAP-Rule" id="MF_00203"/>
    </source>
</evidence>
<keyword evidence="2 7" id="KW-0227">DNA damage</keyword>
<dbReference type="Gene3D" id="4.10.860.10">
    <property type="entry name" value="UVR domain"/>
    <property type="match status" value="1"/>
</dbReference>
<dbReference type="GO" id="GO:0005737">
    <property type="term" value="C:cytoplasm"/>
    <property type="evidence" value="ECO:0007669"/>
    <property type="project" value="UniProtKB-SubCell"/>
</dbReference>
<dbReference type="HAMAP" id="MF_00203">
    <property type="entry name" value="UvrC"/>
    <property type="match status" value="1"/>
</dbReference>
<evidence type="ECO:0000259" key="9">
    <source>
        <dbReference type="PROSITE" id="PS50151"/>
    </source>
</evidence>
<evidence type="ECO:0000256" key="1">
    <source>
        <dbReference type="ARBA" id="ARBA00022490"/>
    </source>
</evidence>
<keyword evidence="5 7" id="KW-0234">DNA repair</keyword>
<evidence type="ECO:0000256" key="5">
    <source>
        <dbReference type="ARBA" id="ARBA00023204"/>
    </source>
</evidence>
<gene>
    <name evidence="7" type="primary">uvrC</name>
    <name evidence="12" type="ORF">CAQU_06770</name>
</gene>
<dbReference type="Gene3D" id="3.40.1440.10">
    <property type="entry name" value="GIY-YIG endonuclease"/>
    <property type="match status" value="1"/>
</dbReference>
<dbReference type="FunFam" id="3.40.1440.10:FF:000001">
    <property type="entry name" value="UvrABC system protein C"/>
    <property type="match status" value="1"/>
</dbReference>
<evidence type="ECO:0000259" key="10">
    <source>
        <dbReference type="PROSITE" id="PS50164"/>
    </source>
</evidence>
<reference evidence="12 13" key="1">
    <citation type="submission" date="2014-08" db="EMBL/GenBank/DDBJ databases">
        <title>Complete genome sequence of Corynebacterium aquilae S-613T(T) (=DSM 44791(T)), isolated from the choana of a healthy golden eagle.</title>
        <authorList>
            <person name="Ruckert C."/>
            <person name="Albersmeier A."/>
            <person name="Winkler A."/>
            <person name="Kalinowski J."/>
        </authorList>
    </citation>
    <scope>NUCLEOTIDE SEQUENCE [LARGE SCALE GENOMIC DNA]</scope>
    <source>
        <strain evidence="12 13">S-613</strain>
    </source>
</reference>
<keyword evidence="6 7" id="KW-0742">SOS response</keyword>
<feature type="region of interest" description="Disordered" evidence="8">
    <location>
        <begin position="354"/>
        <end position="379"/>
    </location>
</feature>
<dbReference type="SUPFAM" id="SSF82771">
    <property type="entry name" value="GIY-YIG endonuclease"/>
    <property type="match status" value="1"/>
</dbReference>
<dbReference type="InterPro" id="IPR047296">
    <property type="entry name" value="GIY-YIG_UvrC_Cho"/>
</dbReference>
<sequence>MADPTTYRPAPGTIPSEPGVYKFRDDSGRVIYVGKAKNLAARLSNYFQDLSQLHPRTRTMVTTACSVEWTVVASEVEALQLEYTWIKRFDPRFNVKYRDDKTYPLLAVSTGEKVPRAFVYRGPRRKGVRYFGPYSHAWAIRETLDLLLRVFPVRTCAPGVYRRHERLERPCLLGYIDKCAAPCVGRVSAAEYAEIVGGFVSFMAGNTDRVVRSLEKEMHAAAEELDFEKAARLRDDVGAVKRAMEQQAVVLGDGTDADVIAVAVDELEASVQIFHVRAGRIRGQRGWVVEKPDVTAIPGGSQPAPSGDSQEQELPAAVRGVGDISGADPAVAQLLQDFLAQFYGDSVTRAREERELDQKLELQASGASTDTGDGPVARRGVDQQSHEAVEESPIPREVLVQVLPADVEMMTGYLSDLRGSQVSVRVPQRGDKKALMDTVARNALEALKQHKLKRVGDLTARSAALHEIQEALGMDQAPLRIECTDISHIQGTDVVASLVVFEDGLPKKSDYRRYKISQAAGDGRSDDVGSIREVTRRRFLRHRKGATEVPEESEFDGSRFADEKVQVEEQSVTGKAFAYPPQLFIVDGGLPQVNAAAEVFDELGVGDVMLIGLAKRLEEVWLPGEEDPVILPRNSQGLFLLQHIRDEAHRFAITFHRQQRSKRMRSSQLDGIKGLGAVRRTELVKHFGSVAQLKKASVEDIAQVKGFGPRLAEEVFRALHPSSG</sequence>
<evidence type="ECO:0000256" key="3">
    <source>
        <dbReference type="ARBA" id="ARBA00022769"/>
    </source>
</evidence>
<dbReference type="InterPro" id="IPR050066">
    <property type="entry name" value="UvrABC_protein_C"/>
</dbReference>
<dbReference type="NCBIfam" id="NF001824">
    <property type="entry name" value="PRK00558.1-5"/>
    <property type="match status" value="1"/>
</dbReference>
<dbReference type="SUPFAM" id="SSF46600">
    <property type="entry name" value="C-terminal UvrC-binding domain of UvrB"/>
    <property type="match status" value="1"/>
</dbReference>
<dbReference type="EMBL" id="CP009245">
    <property type="protein sequence ID" value="APT84817.1"/>
    <property type="molecule type" value="Genomic_DNA"/>
</dbReference>
<dbReference type="Pfam" id="PF01541">
    <property type="entry name" value="GIY-YIG"/>
    <property type="match status" value="1"/>
</dbReference>
<dbReference type="STRING" id="1431546.CAQU_06770"/>
<dbReference type="InterPro" id="IPR004791">
    <property type="entry name" value="UvrC"/>
</dbReference>
<dbReference type="Pfam" id="PF22920">
    <property type="entry name" value="UvrC_RNaseH"/>
    <property type="match status" value="2"/>
</dbReference>